<dbReference type="EMBL" id="JBHSGB010000010">
    <property type="protein sequence ID" value="MFC4655928.1"/>
    <property type="molecule type" value="Genomic_DNA"/>
</dbReference>
<accession>A0ABV9JNT8</accession>
<feature type="domain" description="RNA polymerase sigma-70 region 2" evidence="5">
    <location>
        <begin position="25"/>
        <end position="91"/>
    </location>
</feature>
<dbReference type="Proteomes" id="UP001595962">
    <property type="component" value="Unassembled WGS sequence"/>
</dbReference>
<dbReference type="InterPro" id="IPR036388">
    <property type="entry name" value="WH-like_DNA-bd_sf"/>
</dbReference>
<dbReference type="InterPro" id="IPR007627">
    <property type="entry name" value="RNA_pol_sigma70_r2"/>
</dbReference>
<feature type="domain" description="RNA polymerase sigma factor 70 region 4 type 2" evidence="6">
    <location>
        <begin position="116"/>
        <end position="168"/>
    </location>
</feature>
<dbReference type="Gene3D" id="1.10.10.10">
    <property type="entry name" value="Winged helix-like DNA-binding domain superfamily/Winged helix DNA-binding domain"/>
    <property type="match status" value="1"/>
</dbReference>
<evidence type="ECO:0000259" key="5">
    <source>
        <dbReference type="Pfam" id="PF04542"/>
    </source>
</evidence>
<keyword evidence="4" id="KW-0804">Transcription</keyword>
<comment type="similarity">
    <text evidence="1">Belongs to the sigma-70 factor family. ECF subfamily.</text>
</comment>
<sequence>MKRENIKLVKTTSSSNAKEHFYLQLVQLHQADLYRYACWLCRSPDTAADVVQDTFLRAWKSLDSLQTQGSAKAWLFTILRHENARRFEKRQFDYQDSEQDLLPDEQGGPEQQYEQQQLLVLMQSLEAQYSEPLVLQLIGGFSGNEISQLLNLNLNTVNTRLFRARKQLRDRLEQQPGEQQIG</sequence>
<evidence type="ECO:0000313" key="7">
    <source>
        <dbReference type="EMBL" id="MFC4655928.1"/>
    </source>
</evidence>
<dbReference type="SUPFAM" id="SSF88946">
    <property type="entry name" value="Sigma2 domain of RNA polymerase sigma factors"/>
    <property type="match status" value="1"/>
</dbReference>
<evidence type="ECO:0000256" key="3">
    <source>
        <dbReference type="ARBA" id="ARBA00023082"/>
    </source>
</evidence>
<dbReference type="PANTHER" id="PTHR43133">
    <property type="entry name" value="RNA POLYMERASE ECF-TYPE SIGMA FACTO"/>
    <property type="match status" value="1"/>
</dbReference>
<dbReference type="NCBIfam" id="TIGR02937">
    <property type="entry name" value="sigma70-ECF"/>
    <property type="match status" value="1"/>
</dbReference>
<dbReference type="NCBIfam" id="NF009170">
    <property type="entry name" value="PRK12517.1"/>
    <property type="match status" value="1"/>
</dbReference>
<dbReference type="PANTHER" id="PTHR43133:SF51">
    <property type="entry name" value="RNA POLYMERASE SIGMA FACTOR"/>
    <property type="match status" value="1"/>
</dbReference>
<keyword evidence="2" id="KW-0805">Transcription regulation</keyword>
<name>A0ABV9JNT8_9GAMM</name>
<dbReference type="InterPro" id="IPR013324">
    <property type="entry name" value="RNA_pol_sigma_r3/r4-like"/>
</dbReference>
<evidence type="ECO:0000256" key="4">
    <source>
        <dbReference type="ARBA" id="ARBA00023163"/>
    </source>
</evidence>
<dbReference type="Pfam" id="PF04542">
    <property type="entry name" value="Sigma70_r2"/>
    <property type="match status" value="1"/>
</dbReference>
<evidence type="ECO:0000313" key="8">
    <source>
        <dbReference type="Proteomes" id="UP001595962"/>
    </source>
</evidence>
<protein>
    <submittedName>
        <fullName evidence="7">Sigma-70 family RNA polymerase sigma factor</fullName>
    </submittedName>
</protein>
<dbReference type="InterPro" id="IPR039425">
    <property type="entry name" value="RNA_pol_sigma-70-like"/>
</dbReference>
<dbReference type="SUPFAM" id="SSF88659">
    <property type="entry name" value="Sigma3 and sigma4 domains of RNA polymerase sigma factors"/>
    <property type="match status" value="1"/>
</dbReference>
<dbReference type="InterPro" id="IPR013249">
    <property type="entry name" value="RNA_pol_sigma70_r4_t2"/>
</dbReference>
<dbReference type="Pfam" id="PF08281">
    <property type="entry name" value="Sigma70_r4_2"/>
    <property type="match status" value="1"/>
</dbReference>
<evidence type="ECO:0000259" key="6">
    <source>
        <dbReference type="Pfam" id="PF08281"/>
    </source>
</evidence>
<dbReference type="Gene3D" id="1.10.1740.10">
    <property type="match status" value="1"/>
</dbReference>
<comment type="caution">
    <text evidence="7">The sequence shown here is derived from an EMBL/GenBank/DDBJ whole genome shotgun (WGS) entry which is preliminary data.</text>
</comment>
<dbReference type="RefSeq" id="WP_377334486.1">
    <property type="nucleotide sequence ID" value="NZ_JBHSGB010000010.1"/>
</dbReference>
<gene>
    <name evidence="7" type="ORF">ACFO3I_13005</name>
</gene>
<proteinExistence type="inferred from homology"/>
<evidence type="ECO:0000256" key="2">
    <source>
        <dbReference type="ARBA" id="ARBA00023015"/>
    </source>
</evidence>
<keyword evidence="8" id="KW-1185">Reference proteome</keyword>
<evidence type="ECO:0000256" key="1">
    <source>
        <dbReference type="ARBA" id="ARBA00010641"/>
    </source>
</evidence>
<keyword evidence="3" id="KW-0731">Sigma factor</keyword>
<organism evidence="7 8">
    <name type="scientific">Rheinheimera marina</name>
    <dbReference type="NCBI Taxonomy" id="1774958"/>
    <lineage>
        <taxon>Bacteria</taxon>
        <taxon>Pseudomonadati</taxon>
        <taxon>Pseudomonadota</taxon>
        <taxon>Gammaproteobacteria</taxon>
        <taxon>Chromatiales</taxon>
        <taxon>Chromatiaceae</taxon>
        <taxon>Rheinheimera</taxon>
    </lineage>
</organism>
<dbReference type="InterPro" id="IPR013325">
    <property type="entry name" value="RNA_pol_sigma_r2"/>
</dbReference>
<reference evidence="8" key="1">
    <citation type="journal article" date="2019" name="Int. J. Syst. Evol. Microbiol.">
        <title>The Global Catalogue of Microorganisms (GCM) 10K type strain sequencing project: providing services to taxonomists for standard genome sequencing and annotation.</title>
        <authorList>
            <consortium name="The Broad Institute Genomics Platform"/>
            <consortium name="The Broad Institute Genome Sequencing Center for Infectious Disease"/>
            <person name="Wu L."/>
            <person name="Ma J."/>
        </authorList>
    </citation>
    <scope>NUCLEOTIDE SEQUENCE [LARGE SCALE GENOMIC DNA]</scope>
    <source>
        <strain evidence="8">DT28</strain>
    </source>
</reference>
<dbReference type="InterPro" id="IPR014284">
    <property type="entry name" value="RNA_pol_sigma-70_dom"/>
</dbReference>